<reference evidence="2 3" key="1">
    <citation type="submission" date="2016-03" db="EMBL/GenBank/DDBJ databases">
        <title>Trachymyrmex septentrionalis WGS genome.</title>
        <authorList>
            <person name="Nygaard S."/>
            <person name="Hu H."/>
            <person name="Boomsma J."/>
            <person name="Zhang G."/>
        </authorList>
    </citation>
    <scope>NUCLEOTIDE SEQUENCE [LARGE SCALE GENOMIC DNA]</scope>
    <source>
        <strain evidence="2">Tsep2-gDNA-1</strain>
        <tissue evidence="2">Whole body</tissue>
    </source>
</reference>
<dbReference type="Pfam" id="PF05699">
    <property type="entry name" value="Dimer_Tnp_hAT"/>
    <property type="match status" value="1"/>
</dbReference>
<gene>
    <name evidence="2" type="ORF">ALC56_04133</name>
</gene>
<feature type="non-terminal residue" evidence="2">
    <location>
        <position position="1"/>
    </location>
</feature>
<dbReference type="SUPFAM" id="SSF53098">
    <property type="entry name" value="Ribonuclease H-like"/>
    <property type="match status" value="1"/>
</dbReference>
<dbReference type="Proteomes" id="UP000078541">
    <property type="component" value="Unassembled WGS sequence"/>
</dbReference>
<evidence type="ECO:0000259" key="1">
    <source>
        <dbReference type="Pfam" id="PF05699"/>
    </source>
</evidence>
<feature type="domain" description="HAT C-terminal dimerisation" evidence="1">
    <location>
        <begin position="4"/>
        <end position="60"/>
    </location>
</feature>
<evidence type="ECO:0000313" key="3">
    <source>
        <dbReference type="Proteomes" id="UP000078541"/>
    </source>
</evidence>
<dbReference type="InterPro" id="IPR012337">
    <property type="entry name" value="RNaseH-like_sf"/>
</dbReference>
<organism evidence="2 3">
    <name type="scientific">Trachymyrmex septentrionalis</name>
    <dbReference type="NCBI Taxonomy" id="34720"/>
    <lineage>
        <taxon>Eukaryota</taxon>
        <taxon>Metazoa</taxon>
        <taxon>Ecdysozoa</taxon>
        <taxon>Arthropoda</taxon>
        <taxon>Hexapoda</taxon>
        <taxon>Insecta</taxon>
        <taxon>Pterygota</taxon>
        <taxon>Neoptera</taxon>
        <taxon>Endopterygota</taxon>
        <taxon>Hymenoptera</taxon>
        <taxon>Apocrita</taxon>
        <taxon>Aculeata</taxon>
        <taxon>Formicoidea</taxon>
        <taxon>Formicidae</taxon>
        <taxon>Myrmicinae</taxon>
        <taxon>Trachymyrmex</taxon>
    </lineage>
</organism>
<keyword evidence="3" id="KW-1185">Reference proteome</keyword>
<dbReference type="EMBL" id="KQ981477">
    <property type="protein sequence ID" value="KYN41452.1"/>
    <property type="molecule type" value="Genomic_DNA"/>
</dbReference>
<protein>
    <recommendedName>
        <fullName evidence="1">HAT C-terminal dimerisation domain-containing protein</fullName>
    </recommendedName>
</protein>
<dbReference type="InterPro" id="IPR008906">
    <property type="entry name" value="HATC_C_dom"/>
</dbReference>
<dbReference type="AlphaFoldDB" id="A0A151JYE5"/>
<proteinExistence type="predicted"/>
<accession>A0A151JYE5</accession>
<sequence length="67" mass="7935">KIHVSEYSYLKILVLKYFSAPSSSMYSERFVSTEKLIYTDNRNRLSPKNAEMLLFIMTNLLISNFDY</sequence>
<dbReference type="GO" id="GO:0046983">
    <property type="term" value="F:protein dimerization activity"/>
    <property type="evidence" value="ECO:0007669"/>
    <property type="project" value="InterPro"/>
</dbReference>
<dbReference type="STRING" id="34720.A0A151JYE5"/>
<evidence type="ECO:0000313" key="2">
    <source>
        <dbReference type="EMBL" id="KYN41452.1"/>
    </source>
</evidence>
<name>A0A151JYE5_9HYME</name>